<dbReference type="RefSeq" id="WP_355667801.1">
    <property type="nucleotide sequence ID" value="NZ_JBEXRX010000167.1"/>
</dbReference>
<protein>
    <submittedName>
        <fullName evidence="1">Uncharacterized protein</fullName>
    </submittedName>
</protein>
<accession>A0ABV2VTZ9</accession>
<evidence type="ECO:0000313" key="1">
    <source>
        <dbReference type="EMBL" id="MEU0156276.1"/>
    </source>
</evidence>
<gene>
    <name evidence="1" type="ORF">ABZ071_31200</name>
</gene>
<comment type="caution">
    <text evidence="1">The sequence shown here is derived from an EMBL/GenBank/DDBJ whole genome shotgun (WGS) entry which is preliminary data.</text>
</comment>
<name>A0ABV2VTZ9_9ACTN</name>
<dbReference type="Proteomes" id="UP001550348">
    <property type="component" value="Unassembled WGS sequence"/>
</dbReference>
<reference evidence="1 2" key="1">
    <citation type="submission" date="2024-06" db="EMBL/GenBank/DDBJ databases">
        <title>The Natural Products Discovery Center: Release of the First 8490 Sequenced Strains for Exploring Actinobacteria Biosynthetic Diversity.</title>
        <authorList>
            <person name="Kalkreuter E."/>
            <person name="Kautsar S.A."/>
            <person name="Yang D."/>
            <person name="Bader C.D."/>
            <person name="Teijaro C.N."/>
            <person name="Fluegel L."/>
            <person name="Davis C.M."/>
            <person name="Simpson J.R."/>
            <person name="Lauterbach L."/>
            <person name="Steele A.D."/>
            <person name="Gui C."/>
            <person name="Meng S."/>
            <person name="Li G."/>
            <person name="Viehrig K."/>
            <person name="Ye F."/>
            <person name="Su P."/>
            <person name="Kiefer A.F."/>
            <person name="Nichols A."/>
            <person name="Cepeda A.J."/>
            <person name="Yan W."/>
            <person name="Fan B."/>
            <person name="Jiang Y."/>
            <person name="Adhikari A."/>
            <person name="Zheng C.-J."/>
            <person name="Schuster L."/>
            <person name="Cowan T.M."/>
            <person name="Smanski M.J."/>
            <person name="Chevrette M.G."/>
            <person name="De Carvalho L.P.S."/>
            <person name="Shen B."/>
        </authorList>
    </citation>
    <scope>NUCLEOTIDE SEQUENCE [LARGE SCALE GENOMIC DNA]</scope>
    <source>
        <strain evidence="1 2">NPDC006286</strain>
    </source>
</reference>
<evidence type="ECO:0000313" key="2">
    <source>
        <dbReference type="Proteomes" id="UP001550348"/>
    </source>
</evidence>
<proteinExistence type="predicted"/>
<sequence>MAAAGDALAHRITYLEQALAHLDALGPDQRLLAVTLSYEQAADLTATAGAQAPPLV</sequence>
<keyword evidence="2" id="KW-1185">Reference proteome</keyword>
<dbReference type="EMBL" id="JBEXRX010000167">
    <property type="protein sequence ID" value="MEU0156276.1"/>
    <property type="molecule type" value="Genomic_DNA"/>
</dbReference>
<organism evidence="1 2">
    <name type="scientific">Micromonospora fulviviridis</name>
    <dbReference type="NCBI Taxonomy" id="47860"/>
    <lineage>
        <taxon>Bacteria</taxon>
        <taxon>Bacillati</taxon>
        <taxon>Actinomycetota</taxon>
        <taxon>Actinomycetes</taxon>
        <taxon>Micromonosporales</taxon>
        <taxon>Micromonosporaceae</taxon>
        <taxon>Micromonospora</taxon>
    </lineage>
</organism>